<organism evidence="1 2">
    <name type="scientific">Mycoplasmoides gallisepticum</name>
    <name type="common">Mycoplasma gallisepticum</name>
    <dbReference type="NCBI Taxonomy" id="2096"/>
    <lineage>
        <taxon>Bacteria</taxon>
        <taxon>Bacillati</taxon>
        <taxon>Mycoplasmatota</taxon>
        <taxon>Mycoplasmoidales</taxon>
        <taxon>Mycoplasmoidaceae</taxon>
        <taxon>Mycoplasmoides</taxon>
    </lineage>
</organism>
<gene>
    <name evidence="1" type="ORF">NCTC10115_01182</name>
</gene>
<dbReference type="EMBL" id="LS991952">
    <property type="protein sequence ID" value="SYV95003.1"/>
    <property type="molecule type" value="Genomic_DNA"/>
</dbReference>
<evidence type="ECO:0000313" key="1">
    <source>
        <dbReference type="EMBL" id="SYV95003.1"/>
    </source>
</evidence>
<name>A0A3B0Q2I1_MYCGL</name>
<proteinExistence type="predicted"/>
<evidence type="ECO:0000313" key="2">
    <source>
        <dbReference type="Proteomes" id="UP000260136"/>
    </source>
</evidence>
<reference evidence="2" key="1">
    <citation type="submission" date="2018-06" db="EMBL/GenBank/DDBJ databases">
        <authorList>
            <consortium name="Pathogen Informatics"/>
        </authorList>
    </citation>
    <scope>NUCLEOTIDE SEQUENCE [LARGE SCALE GENOMIC DNA]</scope>
    <source>
        <strain evidence="2">NCTC10115</strain>
    </source>
</reference>
<accession>A0A3B0Q2I1</accession>
<sequence length="103" mass="11022">MEGVGIFVNSQALNGLNDTEIDKLTAASTSDAADTDLFTEVKIELKRLVAATASLPKNGAGQDKRSAFYLNQMVRSITSDNQARLASMGEGAQEFSFYVNTAL</sequence>
<dbReference type="AlphaFoldDB" id="A0A3B0Q2I1"/>
<protein>
    <submittedName>
        <fullName evidence="1">Uncharacterized protein</fullName>
    </submittedName>
</protein>
<dbReference type="Proteomes" id="UP000260136">
    <property type="component" value="Chromosome"/>
</dbReference>